<feature type="non-terminal residue" evidence="1">
    <location>
        <position position="1"/>
    </location>
</feature>
<evidence type="ECO:0000313" key="1">
    <source>
        <dbReference type="EMBL" id="KAJ9596666.1"/>
    </source>
</evidence>
<sequence length="141" mass="15968">PADKRINRSFVLEDPIINIKILSKPFKMKRCVMNPDLVGSFLPLYISLIFSDRNSGFPRYLPYLDILLFTPYNFIAIIRNSMKNSPSKRWVVSRMPIPHPGGPGSLLYLLVHLLSIDAPPSSLTSSTYLYKMDNLGKGEVP</sequence>
<dbReference type="Proteomes" id="UP001233999">
    <property type="component" value="Unassembled WGS sequence"/>
</dbReference>
<reference evidence="1" key="1">
    <citation type="journal article" date="2023" name="IScience">
        <title>Live-bearing cockroach genome reveals convergent evolutionary mechanisms linked to viviparity in insects and beyond.</title>
        <authorList>
            <person name="Fouks B."/>
            <person name="Harrison M.C."/>
            <person name="Mikhailova A.A."/>
            <person name="Marchal E."/>
            <person name="English S."/>
            <person name="Carruthers M."/>
            <person name="Jennings E.C."/>
            <person name="Chiamaka E.L."/>
            <person name="Frigard R.A."/>
            <person name="Pippel M."/>
            <person name="Attardo G.M."/>
            <person name="Benoit J.B."/>
            <person name="Bornberg-Bauer E."/>
            <person name="Tobe S.S."/>
        </authorList>
    </citation>
    <scope>NUCLEOTIDE SEQUENCE</scope>
    <source>
        <strain evidence="1">Stay&amp;Tobe</strain>
    </source>
</reference>
<name>A0AAD8ENH3_DIPPU</name>
<proteinExistence type="predicted"/>
<dbReference type="AlphaFoldDB" id="A0AAD8ENH3"/>
<gene>
    <name evidence="1" type="ORF">L9F63_012310</name>
</gene>
<feature type="non-terminal residue" evidence="1">
    <location>
        <position position="141"/>
    </location>
</feature>
<comment type="caution">
    <text evidence="1">The sequence shown here is derived from an EMBL/GenBank/DDBJ whole genome shotgun (WGS) entry which is preliminary data.</text>
</comment>
<reference evidence="1" key="2">
    <citation type="submission" date="2023-05" db="EMBL/GenBank/DDBJ databases">
        <authorList>
            <person name="Fouks B."/>
        </authorList>
    </citation>
    <scope>NUCLEOTIDE SEQUENCE</scope>
    <source>
        <strain evidence="1">Stay&amp;Tobe</strain>
        <tissue evidence="1">Testes</tissue>
    </source>
</reference>
<keyword evidence="2" id="KW-1185">Reference proteome</keyword>
<accession>A0AAD8ENH3</accession>
<dbReference type="EMBL" id="JASPKZ010001975">
    <property type="protein sequence ID" value="KAJ9596666.1"/>
    <property type="molecule type" value="Genomic_DNA"/>
</dbReference>
<organism evidence="1 2">
    <name type="scientific">Diploptera punctata</name>
    <name type="common">Pacific beetle cockroach</name>
    <dbReference type="NCBI Taxonomy" id="6984"/>
    <lineage>
        <taxon>Eukaryota</taxon>
        <taxon>Metazoa</taxon>
        <taxon>Ecdysozoa</taxon>
        <taxon>Arthropoda</taxon>
        <taxon>Hexapoda</taxon>
        <taxon>Insecta</taxon>
        <taxon>Pterygota</taxon>
        <taxon>Neoptera</taxon>
        <taxon>Polyneoptera</taxon>
        <taxon>Dictyoptera</taxon>
        <taxon>Blattodea</taxon>
        <taxon>Blaberoidea</taxon>
        <taxon>Blaberidae</taxon>
        <taxon>Diplopterinae</taxon>
        <taxon>Diploptera</taxon>
    </lineage>
</organism>
<evidence type="ECO:0000313" key="2">
    <source>
        <dbReference type="Proteomes" id="UP001233999"/>
    </source>
</evidence>
<protein>
    <submittedName>
        <fullName evidence="1">Uncharacterized protein</fullName>
    </submittedName>
</protein>